<accession>A0A6J4JZC1</accession>
<dbReference type="EMBL" id="CADCTK010000964">
    <property type="protein sequence ID" value="CAA9291369.1"/>
    <property type="molecule type" value="Genomic_DNA"/>
</dbReference>
<dbReference type="AlphaFoldDB" id="A0A6J4JZC1"/>
<name>A0A6J4JZC1_9CHLR</name>
<proteinExistence type="predicted"/>
<sequence>MALWMGGQADRRRRGMYWALLPLVALVLASCGGAPSSSFLTDVTATASPPAPTVTPLPATAIMVDLDMAGEPFSASGDPSAPITVVEFSDYG</sequence>
<protein>
    <submittedName>
        <fullName evidence="1">Uncharacterized protein</fullName>
    </submittedName>
</protein>
<evidence type="ECO:0000313" key="1">
    <source>
        <dbReference type="EMBL" id="CAA9291369.1"/>
    </source>
</evidence>
<organism evidence="1">
    <name type="scientific">uncultured Chloroflexia bacterium</name>
    <dbReference type="NCBI Taxonomy" id="1672391"/>
    <lineage>
        <taxon>Bacteria</taxon>
        <taxon>Bacillati</taxon>
        <taxon>Chloroflexota</taxon>
        <taxon>Chloroflexia</taxon>
        <taxon>environmental samples</taxon>
    </lineage>
</organism>
<reference evidence="1" key="1">
    <citation type="submission" date="2020-02" db="EMBL/GenBank/DDBJ databases">
        <authorList>
            <person name="Meier V. D."/>
        </authorList>
    </citation>
    <scope>NUCLEOTIDE SEQUENCE</scope>
    <source>
        <strain evidence="1">AVDCRST_MAG26</strain>
    </source>
</reference>
<gene>
    <name evidence="1" type="ORF">AVDCRST_MAG26-4114</name>
</gene>